<evidence type="ECO:0000256" key="1">
    <source>
        <dbReference type="ARBA" id="ARBA00004752"/>
    </source>
</evidence>
<protein>
    <recommendedName>
        <fullName evidence="2">Lipid II isoglutaminyl synthase (glutamine-hydrolyzing) subunit MurT</fullName>
        <ecNumber evidence="2">6.3.5.13</ecNumber>
    </recommendedName>
</protein>
<comment type="pathway">
    <text evidence="1 2">Cell wall biogenesis; peptidoglycan biosynthesis.</text>
</comment>
<dbReference type="Gene3D" id="3.40.1190.10">
    <property type="entry name" value="Mur-like, catalytic domain"/>
    <property type="match status" value="1"/>
</dbReference>
<feature type="domain" description="Lipid II isoglutaminyl synthase (glutamine-hydrolyzing) subunit MurT C-terminal" evidence="4">
    <location>
        <begin position="320"/>
        <end position="428"/>
    </location>
</feature>
<accession>C8NDL4</accession>
<organism evidence="5 6">
    <name type="scientific">Granulicatella adiacens ATCC 49175</name>
    <dbReference type="NCBI Taxonomy" id="638301"/>
    <lineage>
        <taxon>Bacteria</taxon>
        <taxon>Bacillati</taxon>
        <taxon>Bacillota</taxon>
        <taxon>Bacilli</taxon>
        <taxon>Lactobacillales</taxon>
        <taxon>Carnobacteriaceae</taxon>
        <taxon>Granulicatella</taxon>
    </lineage>
</organism>
<feature type="binding site" evidence="2">
    <location>
        <position position="209"/>
    </location>
    <ligand>
        <name>Zn(2+)</name>
        <dbReference type="ChEBI" id="CHEBI:29105"/>
    </ligand>
</feature>
<keyword evidence="2" id="KW-0479">Metal-binding</keyword>
<dbReference type="InterPro" id="IPR013221">
    <property type="entry name" value="Mur_ligase_cen"/>
</dbReference>
<dbReference type="HAMAP" id="MF_02214">
    <property type="entry name" value="Lipid_II_synth_MurT"/>
    <property type="match status" value="1"/>
</dbReference>
<evidence type="ECO:0000313" key="6">
    <source>
        <dbReference type="Proteomes" id="UP000005926"/>
    </source>
</evidence>
<feature type="domain" description="Mur ligase central" evidence="3">
    <location>
        <begin position="54"/>
        <end position="281"/>
    </location>
</feature>
<dbReference type="GO" id="GO:0140282">
    <property type="term" value="F:carbon-nitrogen ligase activity on lipid II"/>
    <property type="evidence" value="ECO:0007669"/>
    <property type="project" value="UniProtKB-UniRule"/>
</dbReference>
<keyword evidence="2" id="KW-0547">Nucleotide-binding</keyword>
<dbReference type="GeneID" id="78411720"/>
<dbReference type="InterPro" id="IPR043703">
    <property type="entry name" value="Lipid_II_synth_MurT"/>
</dbReference>
<dbReference type="UniPathway" id="UPA00219"/>
<dbReference type="EMBL" id="ACKZ01000003">
    <property type="protein sequence ID" value="EEW38237.1"/>
    <property type="molecule type" value="Genomic_DNA"/>
</dbReference>
<dbReference type="InterPro" id="IPR036565">
    <property type="entry name" value="Mur-like_cat_sf"/>
</dbReference>
<feature type="binding site" evidence="2">
    <location>
        <position position="231"/>
    </location>
    <ligand>
        <name>Zn(2+)</name>
        <dbReference type="ChEBI" id="CHEBI:29105"/>
    </ligand>
</feature>
<dbReference type="InterPro" id="IPR013564">
    <property type="entry name" value="MurT_C"/>
</dbReference>
<dbReference type="SUPFAM" id="SSF53623">
    <property type="entry name" value="MurD-like peptide ligases, catalytic domain"/>
    <property type="match status" value="1"/>
</dbReference>
<comment type="caution">
    <text evidence="5">The sequence shown here is derived from an EMBL/GenBank/DDBJ whole genome shotgun (WGS) entry which is preliminary data.</text>
</comment>
<gene>
    <name evidence="2" type="primary">murT</name>
    <name evidence="5" type="ORF">HMPREF0444_0009</name>
</gene>
<dbReference type="STRING" id="638301.HMPREF0444_0009"/>
<keyword evidence="2" id="KW-0862">Zinc</keyword>
<reference evidence="5 6" key="1">
    <citation type="submission" date="2009-08" db="EMBL/GenBank/DDBJ databases">
        <authorList>
            <person name="Muzny D."/>
            <person name="Qin X."/>
            <person name="Deng J."/>
            <person name="Jiang H."/>
            <person name="Liu Y."/>
            <person name="Qu J."/>
            <person name="Song X.-Z."/>
            <person name="Zhang L."/>
            <person name="Thornton R."/>
            <person name="Coyle M."/>
            <person name="Francisco L."/>
            <person name="Jackson L."/>
            <person name="Javaid M."/>
            <person name="Korchina V."/>
            <person name="Kovar C."/>
            <person name="Mata R."/>
            <person name="Mathew T."/>
            <person name="Ngo R."/>
            <person name="Nguyen L."/>
            <person name="Nguyen N."/>
            <person name="Okwuonu G."/>
            <person name="Ongeri F."/>
            <person name="Pham C."/>
            <person name="Simmons D."/>
            <person name="Wilczek-Boney K."/>
            <person name="Hale W."/>
            <person name="Jakkamsetti A."/>
            <person name="Pham P."/>
            <person name="Ruth R."/>
            <person name="San Lucas F."/>
            <person name="Warren J."/>
            <person name="Zhang J."/>
            <person name="Zhao Z."/>
            <person name="Zhou C."/>
            <person name="Zhu D."/>
            <person name="Lee S."/>
            <person name="Bess C."/>
            <person name="Blankenburg K."/>
            <person name="Forbes L."/>
            <person name="Fu Q."/>
            <person name="Gubbala S."/>
            <person name="Hirani K."/>
            <person name="Jayaseelan J.C."/>
            <person name="Lara F."/>
            <person name="Munidasa M."/>
            <person name="Palculict T."/>
            <person name="Patil S."/>
            <person name="Pu L.-L."/>
            <person name="Saada N."/>
            <person name="Tang L."/>
            <person name="Weissenberger G."/>
            <person name="Zhu Y."/>
            <person name="Hemphill L."/>
            <person name="Shang Y."/>
            <person name="Youmans B."/>
            <person name="Ayvaz T."/>
            <person name="Ross M."/>
            <person name="Santibanez J."/>
            <person name="Aqrawi P."/>
            <person name="Gross S."/>
            <person name="Joshi V."/>
            <person name="Fowler G."/>
            <person name="Nazareth L."/>
            <person name="Reid J."/>
            <person name="Worley K."/>
            <person name="Petrosino J."/>
            <person name="Highlander S."/>
            <person name="Gibbs R."/>
        </authorList>
    </citation>
    <scope>NUCLEOTIDE SEQUENCE [LARGE SCALE GENOMIC DNA]</scope>
    <source>
        <strain evidence="5 6">ATCC 49175</strain>
    </source>
</reference>
<feature type="binding site" evidence="2">
    <location>
        <position position="228"/>
    </location>
    <ligand>
        <name>Zn(2+)</name>
        <dbReference type="ChEBI" id="CHEBI:29105"/>
    </ligand>
</feature>
<dbReference type="eggNOG" id="COG0770">
    <property type="taxonomic scope" value="Bacteria"/>
</dbReference>
<dbReference type="Proteomes" id="UP000005926">
    <property type="component" value="Unassembled WGS sequence"/>
</dbReference>
<comment type="function">
    <text evidence="2">The lipid II isoglutaminyl synthase complex catalyzes the formation of alpha-D-isoglutamine in the cell wall lipid II stem peptide. The MurT subunit catalyzes the ATP-dependent amidation of D-glutamate residue of lipid II, converting it to an isoglutamine residue.</text>
</comment>
<dbReference type="PANTHER" id="PTHR23135">
    <property type="entry name" value="MUR LIGASE FAMILY MEMBER"/>
    <property type="match status" value="1"/>
</dbReference>
<keyword evidence="2" id="KW-0067">ATP-binding</keyword>
<comment type="catalytic activity">
    <reaction evidence="2">
        <text>beta-D-GlcNAc-(1-&gt;4)-Mur2Ac(oyl-L-Ala-gamma-D-Glu-L-Lys-D-Ala-D-Ala)-di-trans,octa-cis-undecaprenyl diphosphate + L-glutamine + ATP + H2O = beta-D-GlcNAc-(1-&gt;4)-Mur2Ac(oyl-L-Ala-D-isoglutaminyl-L-Lys-D-Ala-D-Ala)-di-trans,octa-cis-undecaprenyl diphosphate + L-glutamate + ADP + phosphate + H(+)</text>
        <dbReference type="Rhea" id="RHEA:57928"/>
        <dbReference type="ChEBI" id="CHEBI:15377"/>
        <dbReference type="ChEBI" id="CHEBI:15378"/>
        <dbReference type="ChEBI" id="CHEBI:29985"/>
        <dbReference type="ChEBI" id="CHEBI:30616"/>
        <dbReference type="ChEBI" id="CHEBI:43474"/>
        <dbReference type="ChEBI" id="CHEBI:58359"/>
        <dbReference type="ChEBI" id="CHEBI:60033"/>
        <dbReference type="ChEBI" id="CHEBI:62233"/>
        <dbReference type="ChEBI" id="CHEBI:456216"/>
        <dbReference type="EC" id="6.3.5.13"/>
    </reaction>
</comment>
<dbReference type="RefSeq" id="WP_005604867.1">
    <property type="nucleotide sequence ID" value="NZ_CP102283.1"/>
</dbReference>
<comment type="catalytic activity">
    <reaction evidence="2">
        <text>beta-D-GlcNAc-(1-&gt;4)-Mur2Ac(oyl-L-Ala-gamma-D-O-P-Glu-L-Lys-D-Ala-D-Ala)-di-trans,octa-cis-undecaprenyl diphosphate + NH4(+) = beta-D-GlcNAc-(1-&gt;4)-Mur2Ac(oyl-L-Ala-D-isoglutaminyl-L-Lys-D-Ala-D-Ala)-di-trans,octa-cis-undecaprenyl diphosphate + phosphate + H(+)</text>
        <dbReference type="Rhea" id="RHEA:57932"/>
        <dbReference type="ChEBI" id="CHEBI:15378"/>
        <dbReference type="ChEBI" id="CHEBI:28938"/>
        <dbReference type="ChEBI" id="CHEBI:43474"/>
        <dbReference type="ChEBI" id="CHEBI:62233"/>
        <dbReference type="ChEBI" id="CHEBI:143132"/>
    </reaction>
</comment>
<keyword evidence="6" id="KW-1185">Reference proteome</keyword>
<keyword evidence="2" id="KW-0961">Cell wall biogenesis/degradation</keyword>
<dbReference type="GO" id="GO:0016881">
    <property type="term" value="F:acid-amino acid ligase activity"/>
    <property type="evidence" value="ECO:0007669"/>
    <property type="project" value="InterPro"/>
</dbReference>
<comment type="catalytic activity">
    <reaction evidence="2">
        <text>beta-D-GlcNAc-(1-&gt;4)-Mur2Ac(oyl-L-Ala-gamma-D-Glu-L-Lys-D-Ala-D-Ala)-di-trans,octa-cis-undecaprenyl diphosphate + ATP = beta-D-GlcNAc-(1-&gt;4)-Mur2Ac(oyl-L-Ala-gamma-D-O-P-Glu-L-Lys-D-Ala-D-Ala)-di-trans,octa-cis-undecaprenyl diphosphate + ADP</text>
        <dbReference type="Rhea" id="RHEA:59488"/>
        <dbReference type="ChEBI" id="CHEBI:30616"/>
        <dbReference type="ChEBI" id="CHEBI:60033"/>
        <dbReference type="ChEBI" id="CHEBI:143132"/>
        <dbReference type="ChEBI" id="CHEBI:456216"/>
    </reaction>
</comment>
<comment type="subunit">
    <text evidence="2">Forms a heterodimer with GatD.</text>
</comment>
<dbReference type="HOGENOM" id="CLU_041534_0_0_9"/>
<dbReference type="EC" id="6.3.5.13" evidence="2"/>
<dbReference type="PANTHER" id="PTHR23135:SF7">
    <property type="entry name" value="LIPID II ISOGLUTAMINYL SYNTHASE (GLUTAMINE-HYDROLYZING) SUBUNIT MURT"/>
    <property type="match status" value="1"/>
</dbReference>
<keyword evidence="2" id="KW-0573">Peptidoglycan synthesis</keyword>
<keyword evidence="2" id="KW-0133">Cell shape</keyword>
<dbReference type="GO" id="GO:0008360">
    <property type="term" value="P:regulation of cell shape"/>
    <property type="evidence" value="ECO:0007669"/>
    <property type="project" value="UniProtKB-KW"/>
</dbReference>
<feature type="active site" evidence="2">
    <location>
        <position position="356"/>
    </location>
</feature>
<dbReference type="Pfam" id="PF08245">
    <property type="entry name" value="Mur_ligase_M"/>
    <property type="match status" value="1"/>
</dbReference>
<dbReference type="GO" id="GO:0005524">
    <property type="term" value="F:ATP binding"/>
    <property type="evidence" value="ECO:0007669"/>
    <property type="project" value="UniProtKB-UniRule"/>
</dbReference>
<evidence type="ECO:0000259" key="4">
    <source>
        <dbReference type="Pfam" id="PF08353"/>
    </source>
</evidence>
<comment type="similarity">
    <text evidence="2">Belongs to the MurCDEF family. MurT subfamily.</text>
</comment>
<feature type="binding site" evidence="2">
    <location>
        <position position="206"/>
    </location>
    <ligand>
        <name>Zn(2+)</name>
        <dbReference type="ChEBI" id="CHEBI:29105"/>
    </ligand>
</feature>
<dbReference type="Pfam" id="PF08353">
    <property type="entry name" value="MurT_C"/>
    <property type="match status" value="1"/>
</dbReference>
<dbReference type="GO" id="GO:0009252">
    <property type="term" value="P:peptidoglycan biosynthetic process"/>
    <property type="evidence" value="ECO:0007669"/>
    <property type="project" value="UniProtKB-UniRule"/>
</dbReference>
<name>C8NDL4_9LACT</name>
<dbReference type="GO" id="GO:0008270">
    <property type="term" value="F:zinc ion binding"/>
    <property type="evidence" value="ECO:0007669"/>
    <property type="project" value="UniProtKB-UniRule"/>
</dbReference>
<evidence type="ECO:0000256" key="2">
    <source>
        <dbReference type="HAMAP-Rule" id="MF_02214"/>
    </source>
</evidence>
<sequence length="447" mass="49596">MNIRTQVALGAGKFTRWALKTFTKGGSSMPGKVAHAIDPTILKSLAENYDVIIVSGTNGKTLTTSLIVQLLKQKYPNILTNPTGANLTQGIVSTFLNHSPKKGEKNIAVLEVDEATIKHITPYIEPKLFVFTNIFRDQMDRFGEIYTTYQFMLDGAAFAPSATILANGDAPIFNSDELPNPRLYFGFNHTEDSEMMAHYNTDGVLCPHCQSILHYKSITYSNLGKYYCPKCDFKRPELNYAVTALNELSLTGSSFDIDGTTFSIPIAGLYNIYNALAAYSAAKFFGLSTEEIQEGFSKAQRVFGRQETFAVEDKEVMLNLIKNPVGFNQIVQLLSYEKEPFSLGVLLNDNPADGQDVSWIWDGDFEGLHALNAVDTAISGIRVEDLGVRMEVAGFENIKVFKTNAELIDWIRKAPTKKVNVLATYTALLDLRKDFAKEGYLKEGMNG</sequence>
<proteinExistence type="inferred from homology"/>
<dbReference type="AlphaFoldDB" id="C8NDL4"/>
<evidence type="ECO:0000259" key="3">
    <source>
        <dbReference type="Pfam" id="PF08245"/>
    </source>
</evidence>
<keyword evidence="2 5" id="KW-0436">Ligase</keyword>
<dbReference type="GO" id="GO:0071555">
    <property type="term" value="P:cell wall organization"/>
    <property type="evidence" value="ECO:0007669"/>
    <property type="project" value="UniProtKB-KW"/>
</dbReference>
<evidence type="ECO:0000313" key="5">
    <source>
        <dbReference type="EMBL" id="EEW38237.1"/>
    </source>
</evidence>